<comment type="caution">
    <text evidence="3">The sequence shown here is derived from an EMBL/GenBank/DDBJ whole genome shotgun (WGS) entry which is preliminary data.</text>
</comment>
<dbReference type="SUPFAM" id="SSF53448">
    <property type="entry name" value="Nucleotide-diphospho-sugar transferases"/>
    <property type="match status" value="1"/>
</dbReference>
<dbReference type="PANTHER" id="PTHR22916">
    <property type="entry name" value="GLYCOSYLTRANSFERASE"/>
    <property type="match status" value="1"/>
</dbReference>
<feature type="domain" description="Glycosyltransferase 2-like" evidence="2">
    <location>
        <begin position="10"/>
        <end position="143"/>
    </location>
</feature>
<dbReference type="PANTHER" id="PTHR22916:SF64">
    <property type="entry name" value="TRANSFERASE, PUTATIVE-RELATED"/>
    <property type="match status" value="1"/>
</dbReference>
<evidence type="ECO:0000313" key="3">
    <source>
        <dbReference type="EMBL" id="PIS22924.1"/>
    </source>
</evidence>
<dbReference type="Gene3D" id="3.90.550.10">
    <property type="entry name" value="Spore Coat Polysaccharide Biosynthesis Protein SpsA, Chain A"/>
    <property type="match status" value="1"/>
</dbReference>
<protein>
    <recommendedName>
        <fullName evidence="2">Glycosyltransferase 2-like domain-containing protein</fullName>
    </recommendedName>
</protein>
<accession>A0A2H0XDB3</accession>
<sequence>MRETQWPTISIVTATFNSGKTLDRCLIAVLDQDYPKGKIEIVLGDGGSTDNTLEIAKKFDAIVCKIPKEKQHAEYNRGVAFNKAKGELALILDHDNFIPYKTWLKDMVKPLLENPKMVATETAYYDYSPSYKLMDRYCALFGISEPLPYYLGKADRLPQNADHWINLGKSKDMGNYFLVEFESDPRKIATIGTNGCLMRRKLVMENADVRPEYHYPIDVMVDVIKNGHNQFGFVKNSLIHLTNLNGFWIYIKRRLMFAESYHFEHHAHRRYSVVMKGDEWAVIKYVFFSLTLVKPTLDAIRGYAKIHDVAWFVNPFMCIATTFIYSFMTIKNLIIRYVKV</sequence>
<keyword evidence="1" id="KW-0472">Membrane</keyword>
<name>A0A2H0XDB3_UNCKA</name>
<evidence type="ECO:0000259" key="2">
    <source>
        <dbReference type="Pfam" id="PF00535"/>
    </source>
</evidence>
<dbReference type="Pfam" id="PF00535">
    <property type="entry name" value="Glycos_transf_2"/>
    <property type="match status" value="1"/>
</dbReference>
<evidence type="ECO:0000256" key="1">
    <source>
        <dbReference type="SAM" id="Phobius"/>
    </source>
</evidence>
<gene>
    <name evidence="3" type="ORF">COT49_02845</name>
</gene>
<dbReference type="InterPro" id="IPR001173">
    <property type="entry name" value="Glyco_trans_2-like"/>
</dbReference>
<proteinExistence type="predicted"/>
<reference evidence="4" key="1">
    <citation type="submission" date="2017-09" db="EMBL/GenBank/DDBJ databases">
        <title>Depth-based differentiation of microbial function through sediment-hosted aquifers and enrichment of novel symbionts in the deep terrestrial subsurface.</title>
        <authorList>
            <person name="Probst A.J."/>
            <person name="Ladd B."/>
            <person name="Jarett J.K."/>
            <person name="Geller-Mcgrath D.E."/>
            <person name="Sieber C.M.K."/>
            <person name="Emerson J.B."/>
            <person name="Anantharaman K."/>
            <person name="Thomas B.C."/>
            <person name="Malmstrom R."/>
            <person name="Stieglmeier M."/>
            <person name="Klingl A."/>
            <person name="Woyke T."/>
            <person name="Ryan C.M."/>
            <person name="Banfield J.F."/>
        </authorList>
    </citation>
    <scope>NUCLEOTIDE SEQUENCE [LARGE SCALE GENOMIC DNA]</scope>
</reference>
<dbReference type="EMBL" id="PEYT01000024">
    <property type="protein sequence ID" value="PIS22924.1"/>
    <property type="molecule type" value="Genomic_DNA"/>
</dbReference>
<feature type="transmembrane region" description="Helical" evidence="1">
    <location>
        <begin position="309"/>
        <end position="330"/>
    </location>
</feature>
<evidence type="ECO:0000313" key="4">
    <source>
        <dbReference type="Proteomes" id="UP000230340"/>
    </source>
</evidence>
<dbReference type="CDD" id="cd00761">
    <property type="entry name" value="Glyco_tranf_GTA_type"/>
    <property type="match status" value="1"/>
</dbReference>
<dbReference type="Proteomes" id="UP000230340">
    <property type="component" value="Unassembled WGS sequence"/>
</dbReference>
<keyword evidence="1" id="KW-0812">Transmembrane</keyword>
<organism evidence="3 4">
    <name type="scientific">candidate division WWE3 bacterium CG08_land_8_20_14_0_20_40_13</name>
    <dbReference type="NCBI Taxonomy" id="1975084"/>
    <lineage>
        <taxon>Bacteria</taxon>
        <taxon>Katanobacteria</taxon>
    </lineage>
</organism>
<dbReference type="InterPro" id="IPR029044">
    <property type="entry name" value="Nucleotide-diphossugar_trans"/>
</dbReference>
<dbReference type="AlphaFoldDB" id="A0A2H0XDB3"/>
<keyword evidence="1" id="KW-1133">Transmembrane helix</keyword>